<gene>
    <name evidence="3" type="primary">LOC104745879</name>
</gene>
<feature type="domain" description="F-box" evidence="1">
    <location>
        <begin position="1"/>
        <end position="47"/>
    </location>
</feature>
<dbReference type="Pfam" id="PF07734">
    <property type="entry name" value="FBA_1"/>
    <property type="match status" value="1"/>
</dbReference>
<evidence type="ECO:0000313" key="2">
    <source>
        <dbReference type="Proteomes" id="UP000694864"/>
    </source>
</evidence>
<reference evidence="2" key="1">
    <citation type="journal article" date="2014" name="Nat. Commun.">
        <title>The emerging biofuel crop Camelina sativa retains a highly undifferentiated hexaploid genome structure.</title>
        <authorList>
            <person name="Kagale S."/>
            <person name="Koh C."/>
            <person name="Nixon J."/>
            <person name="Bollina V."/>
            <person name="Clarke W.E."/>
            <person name="Tuteja R."/>
            <person name="Spillane C."/>
            <person name="Robinson S.J."/>
            <person name="Links M.G."/>
            <person name="Clarke C."/>
            <person name="Higgins E.E."/>
            <person name="Huebert T."/>
            <person name="Sharpe A.G."/>
            <person name="Parkin I.A."/>
        </authorList>
    </citation>
    <scope>NUCLEOTIDE SEQUENCE [LARGE SCALE GENOMIC DNA]</scope>
    <source>
        <strain evidence="2">cv. DH55</strain>
    </source>
</reference>
<dbReference type="InterPro" id="IPR006527">
    <property type="entry name" value="F-box-assoc_dom_typ1"/>
</dbReference>
<dbReference type="NCBIfam" id="TIGR01640">
    <property type="entry name" value="F_box_assoc_1"/>
    <property type="match status" value="1"/>
</dbReference>
<accession>A0ABM0W4G4</accession>
<protein>
    <submittedName>
        <fullName evidence="3">F-box protein ETP1-like</fullName>
    </submittedName>
</protein>
<dbReference type="Proteomes" id="UP000694864">
    <property type="component" value="Chromosome 15"/>
</dbReference>
<dbReference type="InterPro" id="IPR050796">
    <property type="entry name" value="SCF_F-box_component"/>
</dbReference>
<dbReference type="SUPFAM" id="SSF81383">
    <property type="entry name" value="F-box domain"/>
    <property type="match status" value="1"/>
</dbReference>
<keyword evidence="2" id="KW-1185">Reference proteome</keyword>
<dbReference type="PROSITE" id="PS50181">
    <property type="entry name" value="FBOX"/>
    <property type="match status" value="1"/>
</dbReference>
<dbReference type="PANTHER" id="PTHR31672:SF13">
    <property type="entry name" value="F-BOX PROTEIN CPR30-LIKE"/>
    <property type="match status" value="1"/>
</dbReference>
<dbReference type="InterPro" id="IPR017451">
    <property type="entry name" value="F-box-assoc_interact_dom"/>
</dbReference>
<name>A0ABM0W4G4_CAMSA</name>
<dbReference type="CDD" id="cd22157">
    <property type="entry name" value="F-box_AtFBW1-like"/>
    <property type="match status" value="1"/>
</dbReference>
<evidence type="ECO:0000259" key="1">
    <source>
        <dbReference type="PROSITE" id="PS50181"/>
    </source>
</evidence>
<reference evidence="3" key="2">
    <citation type="submission" date="2025-08" db="UniProtKB">
        <authorList>
            <consortium name="RefSeq"/>
        </authorList>
    </citation>
    <scope>IDENTIFICATION</scope>
    <source>
        <tissue evidence="3">Leaf</tissue>
    </source>
</reference>
<proteinExistence type="predicted"/>
<dbReference type="InterPro" id="IPR001810">
    <property type="entry name" value="F-box_dom"/>
</dbReference>
<dbReference type="Gene3D" id="1.20.1280.50">
    <property type="match status" value="1"/>
</dbReference>
<organism evidence="2 3">
    <name type="scientific">Camelina sativa</name>
    <name type="common">False flax</name>
    <name type="synonym">Myagrum sativum</name>
    <dbReference type="NCBI Taxonomy" id="90675"/>
    <lineage>
        <taxon>Eukaryota</taxon>
        <taxon>Viridiplantae</taxon>
        <taxon>Streptophyta</taxon>
        <taxon>Embryophyta</taxon>
        <taxon>Tracheophyta</taxon>
        <taxon>Spermatophyta</taxon>
        <taxon>Magnoliopsida</taxon>
        <taxon>eudicotyledons</taxon>
        <taxon>Gunneridae</taxon>
        <taxon>Pentapetalae</taxon>
        <taxon>rosids</taxon>
        <taxon>malvids</taxon>
        <taxon>Brassicales</taxon>
        <taxon>Brassicaceae</taxon>
        <taxon>Camelineae</taxon>
        <taxon>Camelina</taxon>
    </lineage>
</organism>
<dbReference type="Pfam" id="PF00646">
    <property type="entry name" value="F-box"/>
    <property type="match status" value="1"/>
</dbReference>
<dbReference type="PANTHER" id="PTHR31672">
    <property type="entry name" value="BNACNNG10540D PROTEIN"/>
    <property type="match status" value="1"/>
</dbReference>
<sequence>MTILDLLNDDLVEEILCRVPATSLKRLRATCKRWNRLFKDDRRFASEHCDKAPKEFLSLFSTAKFRICPLSINVPPPSVEVKRELSLPGPYFNNLLQFDIAEVFHCDGLLLCSTDCDPKIVVWNPFTGQTRWIEVGIDRWFTLKKLVLGYYYQDKNNKNKACSKRKSYKILCVDYAHDGDHGIYELNSCDSWRRIPDGDLIPPGWSTDCSRHAVFLKGSAYFLANEKSKPHLLGLSLLRFDFSTEKSSLFVPLPYQCPEYEVLSLSVVREEKLSLFLQPDDASKAEIWVTSKIDETTKVKAVSWSKVFAFDLSPDLQITSWVSFLLDEDKKVAVCCESWVRDDKKAIDNIYFLGEDNKVSEFGFNLMDYPNDKGHWPNCPAILNYVPSLVQIELPAGCNKRKRGD</sequence>
<dbReference type="RefSeq" id="XP_010465549.1">
    <property type="nucleotide sequence ID" value="XM_010467247.1"/>
</dbReference>
<dbReference type="InterPro" id="IPR036047">
    <property type="entry name" value="F-box-like_dom_sf"/>
</dbReference>
<evidence type="ECO:0000313" key="3">
    <source>
        <dbReference type="RefSeq" id="XP_010465549.1"/>
    </source>
</evidence>
<dbReference type="GeneID" id="104745879"/>
<dbReference type="SMART" id="SM00256">
    <property type="entry name" value="FBOX"/>
    <property type="match status" value="1"/>
</dbReference>